<sequence length="399" mass="47152">MFDCYCRRRPVRAYLPVPPKVQVLVPKTLDITAIQKCPVDYNCEFISKEDKAASEKLKNIYVIYQENYFIANLDGYEVKCDYNCRNRVMTTLCHYRSFDQQKISSLLDKKFDLDFIDDVVHNNNPPLMIFSNEELFPTNYQRNSIMENYSSVDVQQLASNTQSKPCRQDFFLIYLGEKEVQIFCRSCNKSRKKKDARYMCCSMKTLETYEYSWELIRRVDQMLLGDVDECIAKLKAEDEVAKLQKPAKRMTNFRLTDIDGNLVEENVDYYLQLFTVPEDVLKIRSYSNSFYATYRLNRSEKIIVRYVVQDNIHYLTYKDQILQGVGNQDEFGFDEQVPEKKARLEFHVTENNAFKTVRWDDDIWLTFEKHTLCYSSITFNSSIESVRVPKPLELCLKKA</sequence>
<dbReference type="EMBL" id="JAEPQZ010000002">
    <property type="protein sequence ID" value="KAG2185078.1"/>
    <property type="molecule type" value="Genomic_DNA"/>
</dbReference>
<protein>
    <submittedName>
        <fullName evidence="1">Uncharacterized protein</fullName>
    </submittedName>
</protein>
<dbReference type="Proteomes" id="UP000654370">
    <property type="component" value="Unassembled WGS sequence"/>
</dbReference>
<evidence type="ECO:0000313" key="1">
    <source>
        <dbReference type="EMBL" id="KAG2185078.1"/>
    </source>
</evidence>
<gene>
    <name evidence="1" type="ORF">INT43_000991</name>
</gene>
<keyword evidence="2" id="KW-1185">Reference proteome</keyword>
<organism evidence="1 2">
    <name type="scientific">Mortierella isabellina</name>
    <name type="common">Filamentous fungus</name>
    <name type="synonym">Umbelopsis isabellina</name>
    <dbReference type="NCBI Taxonomy" id="91625"/>
    <lineage>
        <taxon>Eukaryota</taxon>
        <taxon>Fungi</taxon>
        <taxon>Fungi incertae sedis</taxon>
        <taxon>Mucoromycota</taxon>
        <taxon>Mucoromycotina</taxon>
        <taxon>Umbelopsidomycetes</taxon>
        <taxon>Umbelopsidales</taxon>
        <taxon>Umbelopsidaceae</taxon>
        <taxon>Umbelopsis</taxon>
    </lineage>
</organism>
<comment type="caution">
    <text evidence="1">The sequence shown here is derived from an EMBL/GenBank/DDBJ whole genome shotgun (WGS) entry which is preliminary data.</text>
</comment>
<name>A0A8H7UMC6_MORIS</name>
<reference evidence="1" key="1">
    <citation type="submission" date="2020-12" db="EMBL/GenBank/DDBJ databases">
        <title>Metabolic potential, ecology and presence of endohyphal bacteria is reflected in genomic diversity of Mucoromycotina.</title>
        <authorList>
            <person name="Muszewska A."/>
            <person name="Okrasinska A."/>
            <person name="Steczkiewicz K."/>
            <person name="Drgas O."/>
            <person name="Orlowska M."/>
            <person name="Perlinska-Lenart U."/>
            <person name="Aleksandrzak-Piekarczyk T."/>
            <person name="Szatraj K."/>
            <person name="Zielenkiewicz U."/>
            <person name="Pilsyk S."/>
            <person name="Malc E."/>
            <person name="Mieczkowski P."/>
            <person name="Kruszewska J.S."/>
            <person name="Biernat P."/>
            <person name="Pawlowska J."/>
        </authorList>
    </citation>
    <scope>NUCLEOTIDE SEQUENCE</scope>
    <source>
        <strain evidence="1">WA0000067209</strain>
    </source>
</reference>
<proteinExistence type="predicted"/>
<dbReference type="OrthoDB" id="2413591at2759"/>
<evidence type="ECO:0000313" key="2">
    <source>
        <dbReference type="Proteomes" id="UP000654370"/>
    </source>
</evidence>
<accession>A0A8H7UMC6</accession>
<dbReference type="AlphaFoldDB" id="A0A8H7UMC6"/>